<evidence type="ECO:0000313" key="4">
    <source>
        <dbReference type="EMBL" id="KAJ5068255.1"/>
    </source>
</evidence>
<gene>
    <name evidence="4" type="ORF">M0811_12482</name>
</gene>
<name>A0A9Q0LBJ9_ANAIG</name>
<dbReference type="PANTHER" id="PTHR13650:SF0">
    <property type="entry name" value="SPATACSIN"/>
    <property type="match status" value="1"/>
</dbReference>
<dbReference type="InterPro" id="IPR028107">
    <property type="entry name" value="Spatacsin_C_dom"/>
</dbReference>
<evidence type="ECO:0000259" key="3">
    <source>
        <dbReference type="Pfam" id="PF14649"/>
    </source>
</evidence>
<reference evidence="4" key="1">
    <citation type="submission" date="2022-10" db="EMBL/GenBank/DDBJ databases">
        <title>Novel sulphate-reducing endosymbionts in the free-living metamonad Anaeramoeba.</title>
        <authorList>
            <person name="Jerlstrom-Hultqvist J."/>
            <person name="Cepicka I."/>
            <person name="Gallot-Lavallee L."/>
            <person name="Salas-Leiva D."/>
            <person name="Curtis B.A."/>
            <person name="Zahonova K."/>
            <person name="Pipaliya S."/>
            <person name="Dacks J."/>
            <person name="Roger A.J."/>
        </authorList>
    </citation>
    <scope>NUCLEOTIDE SEQUENCE</scope>
    <source>
        <strain evidence="4">BMAN</strain>
    </source>
</reference>
<feature type="compositionally biased region" description="Basic and acidic residues" evidence="2">
    <location>
        <begin position="1"/>
        <end position="14"/>
    </location>
</feature>
<sequence>MFQLEKNPKIEKINQDSQQFNSEQDEPSKPKSIDEIVTELTQELVDSNISSSISIISSNPSFLQNNIFLNLKEDYQLKMTAKDLNLEISLFSFLKIFASKIAYIFFRHGDSKTALKILGGFGSTHKTKFLNTILSNTVIKKIRNQILLLQNDQQIQEIKTPLELIKSIENLQNSLIHVTDDYSKVYSSQLRKVKNTLRESLQFEKFSNAISQTIITQKDVFEFWKDFDPLIQEEEYYAGDIFPRNLNEKSLFPHIDRIIFPKKSTEKIESKTNKFSRLYFAAKPLWIKHCLSPRNRFKIFLDIKQNFSKQFGDQIFPIEDESKNYNDFVYEKLFYHLSHSQFEPILELLKNIISKQDHWGIVMEILPKLFAYMKQWRQYQVLSTIIQESRNQKMDQKKIFYFDRFDRKIQILCYSFSLFESKNNFLLFSSDLIKEFGEVCSENSLVNILIHLSKRNPEAFYETCKKIPKELTQKNAWILRLSKFGIDLNESQMKNEEYQNKITELIFVDSKGYLQKNIGVNEINTSIISTRMNILVRIGIAAHLPGLFSENFRNALKEFEKKQFYENFIKFSTFFNPDQFFQKLNPKYSSEIKCTEFVSPRSDWNLLGFLGKSYSPELFTLISQKNTYFAINFEQKNALPNFLLGNIPILLINGRSIRAFLSTSKISISKQIFERVFEQNIQWIINSIFYAGILSFTNKRISSTCVSYLEILGTYSTQLNIVISALNFIYKWRCSTQNTSPEEIRENLICEFTQIQYPFEISVEKIANKIEDILFSNIVVHYQKTENYNQDFFEMIGQFSAAFSREKLKDEILKQFIKKGDVIGFLRFAWKMKVDESHLFKLIESSDFQSAEHKQAFQNVSQHIFYRVYRAQNCEKDGEFFNKENQNKKKFRNYISNILAYSQKRCSAKTLMSYSMETRQPFYCVVVDILKGSKAISCMIGYFLSVVGLDFLDDLESKKKIFNRFLETPQEKLVEEIGEYLDSEEFTEEQFANVVIYLSSEFPFQLYRALVIFDSYNPLKNILKALHHFYRHQFAKMRQEINNFDINFEEMENNKQKEAKQRIFANNPDWIKQISINMIQKAVSKFSVPSTNPKILLESASKSRVFSSFFAKFFRMHEILQKFSFGNFIAVKMNEEPQFQDIFGDPYEIIRKLISMRQFRLAREFASEAGISTASVVLQEALSLMSSNKRLGRSGEKVRLKKRVLWDKCEKLFHKKKCSKKVVVEFYFSEIEKWTRSVGLNAQEYQFLVERGISRVQELNMKHNGKYRDYFDHLSSQVKIISLLQRRLGIGLYQIVFFLIENSNENSKENSKENLNENSKENLKENLNENSNENLKENSNGNLNENVNVNLNCHEIYCAYKKAFNKRAEKFKQAKNLLDSSQYSTRHQEILDLIISELLSKNNVKQAESLCQQFGYQNQEFRLIRACYQIASSEEMDSERTISNEMNSLVDILSSRKAEIPHLRSKKKAIRYLTRMVRSCKSYCQLILVTYQISKLLSISFSEVESSPYKTFRLLVNCENEDSLTFVQIFHDFYKLNDRTVAEILAEIFFNRAFSHINDPDLDETFKIRFTAFLKRFEKFVAISRNPEIIATKLLDLLKEKYAQKTKMLFNTDGEVRVLIQAHKCFRVSYSFNEIGKVEHFIQSKILVYRSKQKYDQLSLLLLNLTNPVHLEQIFDILVDDKELGSIPGQITSGETRPEVLNVLSRSLKKESKKHEEKSILSVLFHLKMHRNLGEFLLSHVRDDLSQFEPHKKRKSFDEVYRRLQEIGETCYNAAEEFEKAGCHQKMVVCFSLCSIASLQGRNLWLNLINAKIEPILINPNKSPNKDTPKSANAKKNLRPKQGAYSTRSNVNDRVNVNLNINANVNPNLTPIKKSNWNPDLQLLEIMSQKLYNFFDALIFAEYFGLGTQQAWVKSIFHQVILRQNFGYFMNYLQVFLIPNSLVAELVKTFKLQVRHKKMDARWKEGFLFVFNFIEDRAFQYQVAKELGFIDLMKKIEDSFPEIKV</sequence>
<dbReference type="Proteomes" id="UP001149090">
    <property type="component" value="Unassembled WGS sequence"/>
</dbReference>
<dbReference type="InterPro" id="IPR028103">
    <property type="entry name" value="Spatacsin"/>
</dbReference>
<dbReference type="PANTHER" id="PTHR13650">
    <property type="entry name" value="SPATACSIN"/>
    <property type="match status" value="1"/>
</dbReference>
<organism evidence="4 5">
    <name type="scientific">Anaeramoeba ignava</name>
    <name type="common">Anaerobic marine amoeba</name>
    <dbReference type="NCBI Taxonomy" id="1746090"/>
    <lineage>
        <taxon>Eukaryota</taxon>
        <taxon>Metamonada</taxon>
        <taxon>Anaeramoebidae</taxon>
        <taxon>Anaeramoeba</taxon>
    </lineage>
</organism>
<dbReference type="OrthoDB" id="2018754at2759"/>
<evidence type="ECO:0000256" key="1">
    <source>
        <dbReference type="SAM" id="Coils"/>
    </source>
</evidence>
<comment type="caution">
    <text evidence="4">The sequence shown here is derived from an EMBL/GenBank/DDBJ whole genome shotgun (WGS) entry which is preliminary data.</text>
</comment>
<dbReference type="Pfam" id="PF14649">
    <property type="entry name" value="Spatacsin_C"/>
    <property type="match status" value="1"/>
</dbReference>
<proteinExistence type="predicted"/>
<protein>
    <recommendedName>
        <fullName evidence="3">Spatacsin C-terminal domain-containing protein</fullName>
    </recommendedName>
</protein>
<feature type="coiled-coil region" evidence="1">
    <location>
        <begin position="1034"/>
        <end position="1061"/>
    </location>
</feature>
<accession>A0A9Q0LBJ9</accession>
<feature type="domain" description="Spatacsin C-terminal" evidence="3">
    <location>
        <begin position="1590"/>
        <end position="1951"/>
    </location>
</feature>
<keyword evidence="5" id="KW-1185">Reference proteome</keyword>
<dbReference type="GO" id="GO:0005737">
    <property type="term" value="C:cytoplasm"/>
    <property type="evidence" value="ECO:0007669"/>
    <property type="project" value="TreeGrafter"/>
</dbReference>
<dbReference type="EMBL" id="JAPDFW010000118">
    <property type="protein sequence ID" value="KAJ5068255.1"/>
    <property type="molecule type" value="Genomic_DNA"/>
</dbReference>
<feature type="region of interest" description="Disordered" evidence="2">
    <location>
        <begin position="1"/>
        <end position="31"/>
    </location>
</feature>
<evidence type="ECO:0000313" key="5">
    <source>
        <dbReference type="Proteomes" id="UP001149090"/>
    </source>
</evidence>
<feature type="region of interest" description="Disordered" evidence="2">
    <location>
        <begin position="1819"/>
        <end position="1846"/>
    </location>
</feature>
<keyword evidence="1" id="KW-0175">Coiled coil</keyword>
<evidence type="ECO:0000256" key="2">
    <source>
        <dbReference type="SAM" id="MobiDB-lite"/>
    </source>
</evidence>